<reference evidence="1 2" key="1">
    <citation type="journal article" date="2018" name="Microbiome">
        <title>Fine metagenomic profile of the Mediterranean stratified and mixed water columns revealed by assembly and recruitment.</title>
        <authorList>
            <person name="Haro-Moreno J.M."/>
            <person name="Lopez-Perez M."/>
            <person name="De La Torre J.R."/>
            <person name="Picazo A."/>
            <person name="Camacho A."/>
            <person name="Rodriguez-Valera F."/>
        </authorList>
    </citation>
    <scope>NUCLEOTIDE SEQUENCE [LARGE SCALE GENOMIC DNA]</scope>
    <source>
        <strain evidence="1">MED-G55</strain>
    </source>
</reference>
<dbReference type="Proteomes" id="UP000252132">
    <property type="component" value="Unassembled WGS sequence"/>
</dbReference>
<protein>
    <submittedName>
        <fullName evidence="1">DUF952 domain-containing protein</fullName>
    </submittedName>
</protein>
<dbReference type="Gene3D" id="3.20.170.20">
    <property type="entry name" value="Protein of unknown function DUF952"/>
    <property type="match status" value="1"/>
</dbReference>
<dbReference type="SUPFAM" id="SSF56399">
    <property type="entry name" value="ADP-ribosylation"/>
    <property type="match status" value="1"/>
</dbReference>
<accession>A0A368DYQ0</accession>
<organism evidence="1 2">
    <name type="scientific">PS1 clade bacterium</name>
    <dbReference type="NCBI Taxonomy" id="2175152"/>
    <lineage>
        <taxon>Bacteria</taxon>
        <taxon>Pseudomonadati</taxon>
        <taxon>Pseudomonadota</taxon>
        <taxon>Alphaproteobacteria</taxon>
        <taxon>PS1 clade</taxon>
    </lineage>
</organism>
<gene>
    <name evidence="1" type="ORF">DBW69_04525</name>
</gene>
<evidence type="ECO:0000313" key="2">
    <source>
        <dbReference type="Proteomes" id="UP000252132"/>
    </source>
</evidence>
<dbReference type="PANTHER" id="PTHR34129:SF1">
    <property type="entry name" value="DUF952 DOMAIN-CONTAINING PROTEIN"/>
    <property type="match status" value="1"/>
</dbReference>
<dbReference type="InterPro" id="IPR009297">
    <property type="entry name" value="DUF952"/>
</dbReference>
<dbReference type="EMBL" id="QOQF01000014">
    <property type="protein sequence ID" value="RCL76982.1"/>
    <property type="molecule type" value="Genomic_DNA"/>
</dbReference>
<dbReference type="PANTHER" id="PTHR34129">
    <property type="entry name" value="BLR1139 PROTEIN"/>
    <property type="match status" value="1"/>
</dbReference>
<name>A0A368DYQ0_9PROT</name>
<comment type="caution">
    <text evidence="1">The sequence shown here is derived from an EMBL/GenBank/DDBJ whole genome shotgun (WGS) entry which is preliminary data.</text>
</comment>
<dbReference type="Pfam" id="PF06108">
    <property type="entry name" value="DUF952"/>
    <property type="match status" value="1"/>
</dbReference>
<evidence type="ECO:0000313" key="1">
    <source>
        <dbReference type="EMBL" id="RCL76982.1"/>
    </source>
</evidence>
<dbReference type="AlphaFoldDB" id="A0A368DYQ0"/>
<sequence>MTSRATFIYKICPELDWQSAAEKGIFTGTQLDIEDGFIHFSPPEEVEATAAKHFSGQDGLVLVRFPVASLSAALKWEASRENILFPHFYAPLDPRLADRVWPLRLNGRKHIFPEDMTRETPDQEQ</sequence>
<proteinExistence type="predicted"/>